<evidence type="ECO:0008006" key="5">
    <source>
        <dbReference type="Google" id="ProtNLM"/>
    </source>
</evidence>
<protein>
    <recommendedName>
        <fullName evidence="5">Tetraspanin Tsp3</fullName>
    </recommendedName>
</protein>
<name>A0A5M8PBF4_9LECA</name>
<feature type="region of interest" description="Disordered" evidence="1">
    <location>
        <begin position="226"/>
        <end position="270"/>
    </location>
</feature>
<organism evidence="3 4">
    <name type="scientific">Lasallia pustulata</name>
    <dbReference type="NCBI Taxonomy" id="136370"/>
    <lineage>
        <taxon>Eukaryota</taxon>
        <taxon>Fungi</taxon>
        <taxon>Dikarya</taxon>
        <taxon>Ascomycota</taxon>
        <taxon>Pezizomycotina</taxon>
        <taxon>Lecanoromycetes</taxon>
        <taxon>OSLEUM clade</taxon>
        <taxon>Umbilicariomycetidae</taxon>
        <taxon>Umbilicariales</taxon>
        <taxon>Umbilicariaceae</taxon>
        <taxon>Lasallia</taxon>
    </lineage>
</organism>
<dbReference type="Proteomes" id="UP000324767">
    <property type="component" value="Unassembled WGS sequence"/>
</dbReference>
<feature type="compositionally biased region" description="Basic and acidic residues" evidence="1">
    <location>
        <begin position="258"/>
        <end position="270"/>
    </location>
</feature>
<sequence>MFQMPSPIVKMWQIIVAVLGALLSSAFTILGAYNWSRSTALSLPIPALANFLATIIPLLNYLCFLFTLKGPKTPTRIPPIEALGLLPLLDTILITLASSQLPHDAVPCLLDRRWRALFQAKNSRAIRSVQDSFNCCGFVSPVDKAWPFPDHEHGANACMMAFHRTKGCLASWRREERMVLGVGITIGALSLLGKLVLLVLVRARPQLFEGVVGNVWQARGRQDQHGRQRMITGQEEGGESERVYFDNPDEEGAGAERVSGEDGGRALETS</sequence>
<proteinExistence type="predicted"/>
<evidence type="ECO:0000256" key="1">
    <source>
        <dbReference type="SAM" id="MobiDB-lite"/>
    </source>
</evidence>
<gene>
    <name evidence="3" type="ORF">FRX48_09620</name>
</gene>
<keyword evidence="2" id="KW-0812">Transmembrane</keyword>
<dbReference type="SUPFAM" id="SSF48652">
    <property type="entry name" value="Tetraspanin"/>
    <property type="match status" value="1"/>
</dbReference>
<dbReference type="InterPro" id="IPR008952">
    <property type="entry name" value="Tetraspanin_EC2_sf"/>
</dbReference>
<reference evidence="3 4" key="1">
    <citation type="submission" date="2019-09" db="EMBL/GenBank/DDBJ databases">
        <title>The hologenome of the rock-dwelling lichen Lasallia pustulata.</title>
        <authorList>
            <person name="Greshake Tzovaras B."/>
            <person name="Segers F."/>
            <person name="Bicker A."/>
            <person name="Dal Grande F."/>
            <person name="Otte J."/>
            <person name="Hankeln T."/>
            <person name="Schmitt I."/>
            <person name="Ebersberger I."/>
        </authorList>
    </citation>
    <scope>NUCLEOTIDE SEQUENCE [LARGE SCALE GENOMIC DNA]</scope>
    <source>
        <strain evidence="3">A1-1</strain>
    </source>
</reference>
<dbReference type="AlphaFoldDB" id="A0A5M8PBF4"/>
<feature type="transmembrane region" description="Helical" evidence="2">
    <location>
        <begin position="12"/>
        <end position="35"/>
    </location>
</feature>
<dbReference type="OrthoDB" id="71600at2759"/>
<dbReference type="GO" id="GO:0016020">
    <property type="term" value="C:membrane"/>
    <property type="evidence" value="ECO:0007669"/>
    <property type="project" value="InterPro"/>
</dbReference>
<comment type="caution">
    <text evidence="3">The sequence shown here is derived from an EMBL/GenBank/DDBJ whole genome shotgun (WGS) entry which is preliminary data.</text>
</comment>
<keyword evidence="2" id="KW-0472">Membrane</keyword>
<keyword evidence="2" id="KW-1133">Transmembrane helix</keyword>
<evidence type="ECO:0000313" key="4">
    <source>
        <dbReference type="Proteomes" id="UP000324767"/>
    </source>
</evidence>
<feature type="transmembrane region" description="Helical" evidence="2">
    <location>
        <begin position="47"/>
        <end position="68"/>
    </location>
</feature>
<accession>A0A5M8PBF4</accession>
<dbReference type="EMBL" id="VXIT01000025">
    <property type="protein sequence ID" value="KAA6406565.1"/>
    <property type="molecule type" value="Genomic_DNA"/>
</dbReference>
<feature type="transmembrane region" description="Helical" evidence="2">
    <location>
        <begin position="179"/>
        <end position="201"/>
    </location>
</feature>
<evidence type="ECO:0000256" key="2">
    <source>
        <dbReference type="SAM" id="Phobius"/>
    </source>
</evidence>
<evidence type="ECO:0000313" key="3">
    <source>
        <dbReference type="EMBL" id="KAA6406565.1"/>
    </source>
</evidence>